<feature type="region of interest" description="Disordered" evidence="1">
    <location>
        <begin position="117"/>
        <end position="139"/>
    </location>
</feature>
<name>A0A8T0N212_PANVG</name>
<evidence type="ECO:0000256" key="1">
    <source>
        <dbReference type="SAM" id="MobiDB-lite"/>
    </source>
</evidence>
<dbReference type="Gene3D" id="3.30.70.260">
    <property type="match status" value="1"/>
</dbReference>
<proteinExistence type="predicted"/>
<dbReference type="PANTHER" id="PTHR36357:SF1">
    <property type="entry name" value="OS03G0148300 PROTEIN"/>
    <property type="match status" value="1"/>
</dbReference>
<evidence type="ECO:0000313" key="3">
    <source>
        <dbReference type="Proteomes" id="UP000823388"/>
    </source>
</evidence>
<dbReference type="PANTHER" id="PTHR36357">
    <property type="entry name" value="OS03G0148300 PROTEIN"/>
    <property type="match status" value="1"/>
</dbReference>
<gene>
    <name evidence="2" type="ORF">PVAP13_9NG748300</name>
</gene>
<evidence type="ECO:0000313" key="2">
    <source>
        <dbReference type="EMBL" id="KAG2543460.1"/>
    </source>
</evidence>
<keyword evidence="3" id="KW-1185">Reference proteome</keyword>
<sequence>MRLGLRILYSEKKSSWLTQFHATRRWNQATWSTQRNTFDLMITSSAMVVSVCHASAVGRPNQTVSSVLGPHMAIVAWTSALAAAFILCAAAEVALGAKRQPIPDDLRDVVDDEEDAEWRNWGASHSRGDGPPPDLSRMDPPALQAELLRGQTGPSFGFVKLRPGTPRCREDVVGIATRWSNVLRTGSVEAKFVAVDFGTLMFTMERGRDILELKEFILSQPEAYEFKIGDQVFRRPGDPPLDQVLEKLQKEKSNKPKEEL</sequence>
<dbReference type="EMBL" id="CM029054">
    <property type="protein sequence ID" value="KAG2543460.1"/>
    <property type="molecule type" value="Genomic_DNA"/>
</dbReference>
<dbReference type="OrthoDB" id="75833at2759"/>
<dbReference type="Proteomes" id="UP000823388">
    <property type="component" value="Chromosome 9N"/>
</dbReference>
<accession>A0A8T0N212</accession>
<organism evidence="2 3">
    <name type="scientific">Panicum virgatum</name>
    <name type="common">Blackwell switchgrass</name>
    <dbReference type="NCBI Taxonomy" id="38727"/>
    <lineage>
        <taxon>Eukaryota</taxon>
        <taxon>Viridiplantae</taxon>
        <taxon>Streptophyta</taxon>
        <taxon>Embryophyta</taxon>
        <taxon>Tracheophyta</taxon>
        <taxon>Spermatophyta</taxon>
        <taxon>Magnoliopsida</taxon>
        <taxon>Liliopsida</taxon>
        <taxon>Poales</taxon>
        <taxon>Poaceae</taxon>
        <taxon>PACMAD clade</taxon>
        <taxon>Panicoideae</taxon>
        <taxon>Panicodae</taxon>
        <taxon>Paniceae</taxon>
        <taxon>Panicinae</taxon>
        <taxon>Panicum</taxon>
        <taxon>Panicum sect. Hiantes</taxon>
    </lineage>
</organism>
<dbReference type="AlphaFoldDB" id="A0A8T0N212"/>
<evidence type="ECO:0008006" key="4">
    <source>
        <dbReference type="Google" id="ProtNLM"/>
    </source>
</evidence>
<protein>
    <recommendedName>
        <fullName evidence="4">Mesoderm development candidate 2</fullName>
    </recommendedName>
</protein>
<reference evidence="2" key="1">
    <citation type="submission" date="2020-05" db="EMBL/GenBank/DDBJ databases">
        <title>WGS assembly of Panicum virgatum.</title>
        <authorList>
            <person name="Lovell J.T."/>
            <person name="Jenkins J."/>
            <person name="Shu S."/>
            <person name="Juenger T.E."/>
            <person name="Schmutz J."/>
        </authorList>
    </citation>
    <scope>NUCLEOTIDE SEQUENCE</scope>
    <source>
        <strain evidence="2">AP13</strain>
    </source>
</reference>
<comment type="caution">
    <text evidence="2">The sequence shown here is derived from an EMBL/GenBank/DDBJ whole genome shotgun (WGS) entry which is preliminary data.</text>
</comment>